<dbReference type="Pfam" id="PF05839">
    <property type="entry name" value="Apc13p"/>
    <property type="match status" value="1"/>
</dbReference>
<accession>A0A1X2G6S4</accession>
<evidence type="ECO:0000256" key="4">
    <source>
        <dbReference type="ARBA" id="ARBA00022786"/>
    </source>
</evidence>
<keyword evidence="5" id="KW-0131">Cell cycle</keyword>
<dbReference type="InterPro" id="IPR008401">
    <property type="entry name" value="Apc13"/>
</dbReference>
<dbReference type="AlphaFoldDB" id="A0A1X2G6S4"/>
<evidence type="ECO:0000256" key="6">
    <source>
        <dbReference type="SAM" id="MobiDB-lite"/>
    </source>
</evidence>
<comment type="similarity">
    <text evidence="1">Belongs to the APC13 family.</text>
</comment>
<evidence type="ECO:0000256" key="3">
    <source>
        <dbReference type="ARBA" id="ARBA00022776"/>
    </source>
</evidence>
<sequence>MDSVYTYVHWEKSNLPVLADDWIGSKLSDESITVPDKVKPPPQDEDDDDVVLHHPKILWQPNPMDD</sequence>
<comment type="caution">
    <text evidence="7">The sequence shown here is derived from an EMBL/GenBank/DDBJ whole genome shotgun (WGS) entry which is preliminary data.</text>
</comment>
<dbReference type="GO" id="GO:0051301">
    <property type="term" value="P:cell division"/>
    <property type="evidence" value="ECO:0007669"/>
    <property type="project" value="UniProtKB-KW"/>
</dbReference>
<name>A0A1X2G6S4_9FUNG</name>
<evidence type="ECO:0000313" key="8">
    <source>
        <dbReference type="Proteomes" id="UP000242146"/>
    </source>
</evidence>
<dbReference type="GO" id="GO:0005680">
    <property type="term" value="C:anaphase-promoting complex"/>
    <property type="evidence" value="ECO:0007669"/>
    <property type="project" value="InterPro"/>
</dbReference>
<organism evidence="7 8">
    <name type="scientific">Hesseltinella vesiculosa</name>
    <dbReference type="NCBI Taxonomy" id="101127"/>
    <lineage>
        <taxon>Eukaryota</taxon>
        <taxon>Fungi</taxon>
        <taxon>Fungi incertae sedis</taxon>
        <taxon>Mucoromycota</taxon>
        <taxon>Mucoromycotina</taxon>
        <taxon>Mucoromycetes</taxon>
        <taxon>Mucorales</taxon>
        <taxon>Cunninghamellaceae</taxon>
        <taxon>Hesseltinella</taxon>
    </lineage>
</organism>
<gene>
    <name evidence="7" type="ORF">DM01DRAFT_303139</name>
</gene>
<dbReference type="Proteomes" id="UP000242146">
    <property type="component" value="Unassembled WGS sequence"/>
</dbReference>
<dbReference type="OrthoDB" id="2206027at2759"/>
<evidence type="ECO:0000313" key="7">
    <source>
        <dbReference type="EMBL" id="ORX46541.1"/>
    </source>
</evidence>
<evidence type="ECO:0000256" key="2">
    <source>
        <dbReference type="ARBA" id="ARBA00022618"/>
    </source>
</evidence>
<keyword evidence="8" id="KW-1185">Reference proteome</keyword>
<dbReference type="EMBL" id="MCGT01000037">
    <property type="protein sequence ID" value="ORX46541.1"/>
    <property type="molecule type" value="Genomic_DNA"/>
</dbReference>
<proteinExistence type="inferred from homology"/>
<keyword evidence="2" id="KW-0132">Cell division</keyword>
<protein>
    <submittedName>
        <fullName evidence="7">Uncharacterized protein</fullName>
    </submittedName>
</protein>
<reference evidence="7 8" key="1">
    <citation type="submission" date="2016-07" db="EMBL/GenBank/DDBJ databases">
        <title>Pervasive Adenine N6-methylation of Active Genes in Fungi.</title>
        <authorList>
            <consortium name="DOE Joint Genome Institute"/>
            <person name="Mondo S.J."/>
            <person name="Dannebaum R.O."/>
            <person name="Kuo R.C."/>
            <person name="Labutti K."/>
            <person name="Haridas S."/>
            <person name="Kuo A."/>
            <person name="Salamov A."/>
            <person name="Ahrendt S.R."/>
            <person name="Lipzen A."/>
            <person name="Sullivan W."/>
            <person name="Andreopoulos W.B."/>
            <person name="Clum A."/>
            <person name="Lindquist E."/>
            <person name="Daum C."/>
            <person name="Ramamoorthy G.K."/>
            <person name="Gryganskyi A."/>
            <person name="Culley D."/>
            <person name="Magnuson J.K."/>
            <person name="James T.Y."/>
            <person name="O'Malley M.A."/>
            <person name="Stajich J.E."/>
            <person name="Spatafora J.W."/>
            <person name="Visel A."/>
            <person name="Grigoriev I.V."/>
        </authorList>
    </citation>
    <scope>NUCLEOTIDE SEQUENCE [LARGE SCALE GENOMIC DNA]</scope>
    <source>
        <strain evidence="7 8">NRRL 3301</strain>
    </source>
</reference>
<feature type="region of interest" description="Disordered" evidence="6">
    <location>
        <begin position="29"/>
        <end position="66"/>
    </location>
</feature>
<keyword evidence="4" id="KW-0833">Ubl conjugation pathway</keyword>
<evidence type="ECO:0000256" key="1">
    <source>
        <dbReference type="ARBA" id="ARBA00006940"/>
    </source>
</evidence>
<evidence type="ECO:0000256" key="5">
    <source>
        <dbReference type="ARBA" id="ARBA00023306"/>
    </source>
</evidence>
<keyword evidence="3" id="KW-0498">Mitosis</keyword>